<accession>A0A5C6Q3F3</accession>
<keyword evidence="4" id="KW-1185">Reference proteome</keyword>
<evidence type="ECO:0000256" key="1">
    <source>
        <dbReference type="SAM" id="SignalP"/>
    </source>
</evidence>
<evidence type="ECO:0000313" key="2">
    <source>
        <dbReference type="EMBL" id="TWX60134.1"/>
    </source>
</evidence>
<evidence type="ECO:0000313" key="3">
    <source>
        <dbReference type="EMBL" id="TWX63321.1"/>
    </source>
</evidence>
<keyword evidence="1" id="KW-0732">Signal</keyword>
<evidence type="ECO:0000313" key="4">
    <source>
        <dbReference type="Proteomes" id="UP000321525"/>
    </source>
</evidence>
<reference evidence="3 5" key="1">
    <citation type="submission" date="2019-07" db="EMBL/GenBank/DDBJ databases">
        <title>Genomes of sea-ice associated Colwellia species.</title>
        <authorList>
            <person name="Bowman J.P."/>
        </authorList>
    </citation>
    <scope>NUCLEOTIDE SEQUENCE [LARGE SCALE GENOMIC DNA]</scope>
    <source>
        <strain evidence="2 4">ACAM 607</strain>
        <strain evidence="3 5">IC036</strain>
    </source>
</reference>
<dbReference type="AlphaFoldDB" id="A0A5C6Q3F3"/>
<comment type="caution">
    <text evidence="3">The sequence shown here is derived from an EMBL/GenBank/DDBJ whole genome shotgun (WGS) entry which is preliminary data.</text>
</comment>
<proteinExistence type="predicted"/>
<dbReference type="RefSeq" id="WP_146799312.1">
    <property type="nucleotide sequence ID" value="NZ_VOLP01000011.1"/>
</dbReference>
<gene>
    <name evidence="2" type="ORF">ESZ26_08455</name>
    <name evidence="3" type="ORF">ESZ27_17065</name>
</gene>
<sequence>MKFTKNLMAKFIFVCFLLASGSAFADFKSDIIKSCKAYQQGIDRSEINPCKLYIDGFIDSSLLSESAVVKPEALIDNPREQVSDFVKRAYKTRVTARKSLMENEGVYEFCIPLEDDRKRVASKVAKSMKIDDLETKPLKVVLFETLVSDFPC</sequence>
<protein>
    <recommendedName>
        <fullName evidence="6">Rap1a immunity protein domain-containing protein</fullName>
    </recommendedName>
</protein>
<dbReference type="Proteomes" id="UP000321525">
    <property type="component" value="Unassembled WGS sequence"/>
</dbReference>
<evidence type="ECO:0000313" key="5">
    <source>
        <dbReference type="Proteomes" id="UP000321917"/>
    </source>
</evidence>
<feature type="chain" id="PRO_5022946754" description="Rap1a immunity protein domain-containing protein" evidence="1">
    <location>
        <begin position="26"/>
        <end position="152"/>
    </location>
</feature>
<dbReference type="OrthoDB" id="6387713at2"/>
<name>A0A5C6Q3F3_9GAMM</name>
<feature type="signal peptide" evidence="1">
    <location>
        <begin position="1"/>
        <end position="25"/>
    </location>
</feature>
<organism evidence="3 5">
    <name type="scientific">Colwellia hornerae</name>
    <dbReference type="NCBI Taxonomy" id="89402"/>
    <lineage>
        <taxon>Bacteria</taxon>
        <taxon>Pseudomonadati</taxon>
        <taxon>Pseudomonadota</taxon>
        <taxon>Gammaproteobacteria</taxon>
        <taxon>Alteromonadales</taxon>
        <taxon>Colwelliaceae</taxon>
        <taxon>Colwellia</taxon>
    </lineage>
</organism>
<dbReference type="EMBL" id="VOLQ01000046">
    <property type="protein sequence ID" value="TWX63321.1"/>
    <property type="molecule type" value="Genomic_DNA"/>
</dbReference>
<evidence type="ECO:0008006" key="6">
    <source>
        <dbReference type="Google" id="ProtNLM"/>
    </source>
</evidence>
<dbReference type="Proteomes" id="UP000321917">
    <property type="component" value="Unassembled WGS sequence"/>
</dbReference>
<dbReference type="EMBL" id="VOLR01000010">
    <property type="protein sequence ID" value="TWX60134.1"/>
    <property type="molecule type" value="Genomic_DNA"/>
</dbReference>